<accession>A0ABX8A7Q4</accession>
<dbReference type="Gene3D" id="3.30.1330.110">
    <property type="entry name" value="BB2672"/>
    <property type="match status" value="1"/>
</dbReference>
<reference evidence="1 2" key="1">
    <citation type="submission" date="2019-02" db="EMBL/GenBank/DDBJ databases">
        <title>Emended description of the genus Rhodopseudomonas and description of Rhodopseudomonas albus sp. nov., a non-phototrophic, heavy-metal-tolerant bacterium isolated from garden soil.</title>
        <authorList>
            <person name="Bao Z."/>
            <person name="Cao W.W."/>
            <person name="Sato Y."/>
            <person name="Nishizawa T."/>
            <person name="Zhao J."/>
            <person name="Guo Y."/>
            <person name="Ohta H."/>
        </authorList>
    </citation>
    <scope>NUCLEOTIDE SEQUENCE [LARGE SCALE GENOMIC DNA]</scope>
    <source>
        <strain evidence="1 2">SK50-23</strain>
    </source>
</reference>
<evidence type="ECO:0000313" key="2">
    <source>
        <dbReference type="Proteomes" id="UP000682843"/>
    </source>
</evidence>
<dbReference type="SUPFAM" id="SSF160519">
    <property type="entry name" value="BB2672-like"/>
    <property type="match status" value="1"/>
</dbReference>
<dbReference type="InterPro" id="IPR035936">
    <property type="entry name" value="BB2672"/>
</dbReference>
<dbReference type="Proteomes" id="UP000682843">
    <property type="component" value="Chromosome"/>
</dbReference>
<proteinExistence type="predicted"/>
<protein>
    <submittedName>
        <fullName evidence="1">Amino acid synthesis family protein</fullName>
    </submittedName>
</protein>
<name>A0ABX8A7Q4_9BRAD</name>
<organism evidence="1 2">
    <name type="scientific">Tardiphaga alba</name>
    <dbReference type="NCBI Taxonomy" id="340268"/>
    <lineage>
        <taxon>Bacteria</taxon>
        <taxon>Pseudomonadati</taxon>
        <taxon>Pseudomonadota</taxon>
        <taxon>Alphaproteobacteria</taxon>
        <taxon>Hyphomicrobiales</taxon>
        <taxon>Nitrobacteraceae</taxon>
        <taxon>Tardiphaga</taxon>
    </lineage>
</organism>
<dbReference type="Pfam" id="PF06684">
    <property type="entry name" value="AA_synth"/>
    <property type="match status" value="1"/>
</dbReference>
<keyword evidence="2" id="KW-1185">Reference proteome</keyword>
<dbReference type="RefSeq" id="WP_211913237.1">
    <property type="nucleotide sequence ID" value="NZ_CP036498.1"/>
</dbReference>
<evidence type="ECO:0000313" key="1">
    <source>
        <dbReference type="EMBL" id="QUS39688.1"/>
    </source>
</evidence>
<sequence length="176" mass="18181">MKIHRLTIIKDCVHVEGRLDATARTTRVAACAVVANPLASSARDDVSELFPFGAELGALLVKEALAALPGAAICYGKAAIVGTSGDIEHGAAVLHPRMGKPMREAIGGGAALIPSNVIIGAVGATINVPIGHKDDPWALDFIDTIDVTVGHAPRPDEILVVVALADGPRPRPRLGK</sequence>
<dbReference type="EMBL" id="CP036498">
    <property type="protein sequence ID" value="QUS39688.1"/>
    <property type="molecule type" value="Genomic_DNA"/>
</dbReference>
<gene>
    <name evidence="1" type="ORF">RPMA_13195</name>
</gene>
<dbReference type="InterPro" id="IPR009569">
    <property type="entry name" value="AA_synth_put"/>
</dbReference>